<keyword evidence="4 6" id="KW-0472">Membrane</keyword>
<evidence type="ECO:0008006" key="9">
    <source>
        <dbReference type="Google" id="ProtNLM"/>
    </source>
</evidence>
<evidence type="ECO:0000313" key="8">
    <source>
        <dbReference type="Proteomes" id="UP001500621"/>
    </source>
</evidence>
<sequence>MAIRRPGRRGSEKSVDTAASLSGGTASTGTGTAVAERDPRPARTDRETRRGSEGRDLRSRVRNGWPLLLLRTAHPLQAVLTAGVLATAAAFAGRPGREVLVVALTVLAGQAILGWHNDLVDRVRDERHQTPGKPLADGRLDPGTAWFALACAVLLVVPLSISTGITAGSCYLLSLAIGMLGNVALRTGPLSLLTWAVAFSLYPAYLAYGGWGGQAEGGAPQLAMTLLAAALGVGVHVLRSTFGLVSDHEDGWTYLPLTLGLKLGATRLLALASAYVVLVGIAVIVVGGTLGLRQ</sequence>
<proteinExistence type="predicted"/>
<evidence type="ECO:0000256" key="6">
    <source>
        <dbReference type="SAM" id="Phobius"/>
    </source>
</evidence>
<keyword evidence="2 6" id="KW-0812">Transmembrane</keyword>
<reference evidence="8" key="1">
    <citation type="journal article" date="2019" name="Int. J. Syst. Evol. Microbiol.">
        <title>The Global Catalogue of Microorganisms (GCM) 10K type strain sequencing project: providing services to taxonomists for standard genome sequencing and annotation.</title>
        <authorList>
            <consortium name="The Broad Institute Genomics Platform"/>
            <consortium name="The Broad Institute Genome Sequencing Center for Infectious Disease"/>
            <person name="Wu L."/>
            <person name="Ma J."/>
        </authorList>
    </citation>
    <scope>NUCLEOTIDE SEQUENCE [LARGE SCALE GENOMIC DNA]</scope>
    <source>
        <strain evidence="8">JCM 18127</strain>
    </source>
</reference>
<feature type="transmembrane region" description="Helical" evidence="6">
    <location>
        <begin position="223"/>
        <end position="245"/>
    </location>
</feature>
<gene>
    <name evidence="7" type="ORF">GCM10023226_07980</name>
</gene>
<dbReference type="Proteomes" id="UP001500621">
    <property type="component" value="Unassembled WGS sequence"/>
</dbReference>
<organism evidence="7 8">
    <name type="scientific">Nocardioides nanhaiensis</name>
    <dbReference type="NCBI Taxonomy" id="1476871"/>
    <lineage>
        <taxon>Bacteria</taxon>
        <taxon>Bacillati</taxon>
        <taxon>Actinomycetota</taxon>
        <taxon>Actinomycetes</taxon>
        <taxon>Propionibacteriales</taxon>
        <taxon>Nocardioidaceae</taxon>
        <taxon>Nocardioides</taxon>
    </lineage>
</organism>
<feature type="compositionally biased region" description="Low complexity" evidence="5">
    <location>
        <begin position="17"/>
        <end position="33"/>
    </location>
</feature>
<keyword evidence="8" id="KW-1185">Reference proteome</keyword>
<dbReference type="Pfam" id="PF01040">
    <property type="entry name" value="UbiA"/>
    <property type="match status" value="1"/>
</dbReference>
<dbReference type="Gene3D" id="1.10.357.140">
    <property type="entry name" value="UbiA prenyltransferase"/>
    <property type="match status" value="1"/>
</dbReference>
<feature type="compositionally biased region" description="Basic and acidic residues" evidence="5">
    <location>
        <begin position="35"/>
        <end position="57"/>
    </location>
</feature>
<dbReference type="EMBL" id="BAABIM010000001">
    <property type="protein sequence ID" value="GAA4673397.1"/>
    <property type="molecule type" value="Genomic_DNA"/>
</dbReference>
<protein>
    <recommendedName>
        <fullName evidence="9">Prenyltransferase</fullName>
    </recommendedName>
</protein>
<keyword evidence="3 6" id="KW-1133">Transmembrane helix</keyword>
<feature type="transmembrane region" description="Helical" evidence="6">
    <location>
        <begin position="192"/>
        <end position="211"/>
    </location>
</feature>
<feature type="region of interest" description="Disordered" evidence="5">
    <location>
        <begin position="1"/>
        <end position="57"/>
    </location>
</feature>
<comment type="subcellular location">
    <subcellularLocation>
        <location evidence="1">Membrane</location>
        <topology evidence="1">Multi-pass membrane protein</topology>
    </subcellularLocation>
</comment>
<comment type="caution">
    <text evidence="7">The sequence shown here is derived from an EMBL/GenBank/DDBJ whole genome shotgun (WGS) entry which is preliminary data.</text>
</comment>
<evidence type="ECO:0000256" key="1">
    <source>
        <dbReference type="ARBA" id="ARBA00004141"/>
    </source>
</evidence>
<dbReference type="InterPro" id="IPR044878">
    <property type="entry name" value="UbiA_sf"/>
</dbReference>
<feature type="transmembrane region" description="Helical" evidence="6">
    <location>
        <begin position="147"/>
        <end position="180"/>
    </location>
</feature>
<evidence type="ECO:0000256" key="3">
    <source>
        <dbReference type="ARBA" id="ARBA00022989"/>
    </source>
</evidence>
<evidence type="ECO:0000313" key="7">
    <source>
        <dbReference type="EMBL" id="GAA4673397.1"/>
    </source>
</evidence>
<evidence type="ECO:0000256" key="2">
    <source>
        <dbReference type="ARBA" id="ARBA00022692"/>
    </source>
</evidence>
<evidence type="ECO:0000256" key="4">
    <source>
        <dbReference type="ARBA" id="ARBA00023136"/>
    </source>
</evidence>
<dbReference type="InterPro" id="IPR000537">
    <property type="entry name" value="UbiA_prenyltransferase"/>
</dbReference>
<feature type="transmembrane region" description="Helical" evidence="6">
    <location>
        <begin position="265"/>
        <end position="292"/>
    </location>
</feature>
<accession>A0ABP8VVP0</accession>
<name>A0ABP8VVP0_9ACTN</name>
<dbReference type="RefSeq" id="WP_345262871.1">
    <property type="nucleotide sequence ID" value="NZ_BAABIM010000001.1"/>
</dbReference>
<evidence type="ECO:0000256" key="5">
    <source>
        <dbReference type="SAM" id="MobiDB-lite"/>
    </source>
</evidence>